<evidence type="ECO:0000256" key="2">
    <source>
        <dbReference type="ARBA" id="ARBA00012825"/>
    </source>
</evidence>
<organism evidence="12 13">
    <name type="scientific">Cymbomonas tetramitiformis</name>
    <dbReference type="NCBI Taxonomy" id="36881"/>
    <lineage>
        <taxon>Eukaryota</taxon>
        <taxon>Viridiplantae</taxon>
        <taxon>Chlorophyta</taxon>
        <taxon>Pyramimonadophyceae</taxon>
        <taxon>Pyramimonadales</taxon>
        <taxon>Pyramimonadaceae</taxon>
        <taxon>Cymbomonas</taxon>
    </lineage>
</organism>
<dbReference type="GO" id="GO:0015979">
    <property type="term" value="P:photosynthesis"/>
    <property type="evidence" value="ECO:0007669"/>
    <property type="project" value="UniProtKB-KW"/>
</dbReference>
<keyword evidence="5" id="KW-0547">Nucleotide-binding</keyword>
<keyword evidence="3" id="KW-0602">Photosynthesis</keyword>
<evidence type="ECO:0000256" key="5">
    <source>
        <dbReference type="ARBA" id="ARBA00022741"/>
    </source>
</evidence>
<comment type="pathway">
    <text evidence="8">Porphyrin-containing compound metabolism.</text>
</comment>
<keyword evidence="4" id="KW-0436">Ligase</keyword>
<comment type="caution">
    <text evidence="12">The sequence shown here is derived from an EMBL/GenBank/DDBJ whole genome shotgun (WGS) entry which is preliminary data.</text>
</comment>
<dbReference type="Pfam" id="PF11965">
    <property type="entry name" value="DUF3479"/>
    <property type="match status" value="1"/>
</dbReference>
<accession>A0AAE0G5W3</accession>
<dbReference type="EMBL" id="LGRX02009114">
    <property type="protein sequence ID" value="KAK3272174.1"/>
    <property type="molecule type" value="Genomic_DNA"/>
</dbReference>
<dbReference type="GO" id="GO:0015995">
    <property type="term" value="P:chlorophyll biosynthetic process"/>
    <property type="evidence" value="ECO:0007669"/>
    <property type="project" value="UniProtKB-KW"/>
</dbReference>
<dbReference type="PANTHER" id="PTHR44119">
    <property type="entry name" value="MAGNESIUM-CHELATASE SUBUNIT CHLH, CHLOROPLASTIC"/>
    <property type="match status" value="1"/>
</dbReference>
<gene>
    <name evidence="12" type="ORF">CYMTET_19515</name>
</gene>
<dbReference type="InterPro" id="IPR022571">
    <property type="entry name" value="Mg_chelatase_H_N"/>
</dbReference>
<evidence type="ECO:0000256" key="7">
    <source>
        <dbReference type="ARBA" id="ARBA00023171"/>
    </source>
</evidence>
<evidence type="ECO:0000256" key="6">
    <source>
        <dbReference type="ARBA" id="ARBA00022840"/>
    </source>
</evidence>
<feature type="domain" description="Magnesium chelatase subunit H N-terminal" evidence="11">
    <location>
        <begin position="256"/>
        <end position="414"/>
    </location>
</feature>
<dbReference type="EC" id="6.6.1.1" evidence="2"/>
<evidence type="ECO:0000256" key="4">
    <source>
        <dbReference type="ARBA" id="ARBA00022598"/>
    </source>
</evidence>
<keyword evidence="7" id="KW-0149">Chlorophyll biosynthesis</keyword>
<keyword evidence="13" id="KW-1185">Reference proteome</keyword>
<dbReference type="GO" id="GO:0005524">
    <property type="term" value="F:ATP binding"/>
    <property type="evidence" value="ECO:0007669"/>
    <property type="project" value="UniProtKB-KW"/>
</dbReference>
<proteinExistence type="inferred from homology"/>
<evidence type="ECO:0000256" key="1">
    <source>
        <dbReference type="ARBA" id="ARBA00010851"/>
    </source>
</evidence>
<sequence length="417" mass="46700">MYALPLRLQSALPLPSNRLRSKSPRALTQQLRTAISLRRERKRTCTGSPIIRLSDGVPCKRRSLKILAALANEELETDAEKFVKNLVDEPLEEQRKQVSSEIGELEAQRHELQEEIDALYKATFGKVVLCPEADLASNFDRFTGEQEAATGGDEEASGAPSFPEMTEAQFSALGRDSPTQMRQLLQKVQQDSPSWTQFQSTAQTLQLRKTRVAEALERKHRELNDVVGKAKLAAEVEVEDDQEPPAFELPASGMARIVLISGFESFNVSLYRKAAEELAVQYPGLQLTVFSDRDIATSRPAVEAALDNADVFFGSLLFDYDQVEWLREKVERIPTRLVFESALELMGTTQVGTFKMEPSGKSKGPPPVVKAILNKFGSGREEDKMVGYLSFLKIGPKLLKWLPGKKVRDLRNWLTVY</sequence>
<protein>
    <recommendedName>
        <fullName evidence="2">magnesium chelatase</fullName>
        <ecNumber evidence="2">6.6.1.1</ecNumber>
    </recommendedName>
</protein>
<evidence type="ECO:0000259" key="11">
    <source>
        <dbReference type="Pfam" id="PF11965"/>
    </source>
</evidence>
<dbReference type="InterPro" id="IPR003672">
    <property type="entry name" value="CobN/Mg_chltase"/>
</dbReference>
<evidence type="ECO:0000313" key="13">
    <source>
        <dbReference type="Proteomes" id="UP001190700"/>
    </source>
</evidence>
<keyword evidence="6" id="KW-0067">ATP-binding</keyword>
<dbReference type="Proteomes" id="UP001190700">
    <property type="component" value="Unassembled WGS sequence"/>
</dbReference>
<evidence type="ECO:0000256" key="9">
    <source>
        <dbReference type="ARBA" id="ARBA00048693"/>
    </source>
</evidence>
<feature type="non-terminal residue" evidence="12">
    <location>
        <position position="417"/>
    </location>
</feature>
<dbReference type="AlphaFoldDB" id="A0AAE0G5W3"/>
<comment type="catalytic activity">
    <reaction evidence="9">
        <text>protoporphyrin IX + Mg(2+) + ATP + H2O = Mg-protoporphyrin IX + ADP + phosphate + 3 H(+)</text>
        <dbReference type="Rhea" id="RHEA:13961"/>
        <dbReference type="ChEBI" id="CHEBI:15377"/>
        <dbReference type="ChEBI" id="CHEBI:15378"/>
        <dbReference type="ChEBI" id="CHEBI:18420"/>
        <dbReference type="ChEBI" id="CHEBI:30616"/>
        <dbReference type="ChEBI" id="CHEBI:43474"/>
        <dbReference type="ChEBI" id="CHEBI:57306"/>
        <dbReference type="ChEBI" id="CHEBI:60492"/>
        <dbReference type="ChEBI" id="CHEBI:456216"/>
        <dbReference type="EC" id="6.6.1.1"/>
    </reaction>
</comment>
<evidence type="ECO:0000256" key="3">
    <source>
        <dbReference type="ARBA" id="ARBA00022531"/>
    </source>
</evidence>
<comment type="similarity">
    <text evidence="1">Belongs to the Mg-chelatase subunit H family.</text>
</comment>
<dbReference type="GO" id="GO:0016851">
    <property type="term" value="F:magnesium chelatase activity"/>
    <property type="evidence" value="ECO:0007669"/>
    <property type="project" value="UniProtKB-EC"/>
</dbReference>
<feature type="coiled-coil region" evidence="10">
    <location>
        <begin position="91"/>
        <end position="122"/>
    </location>
</feature>
<dbReference type="PANTHER" id="PTHR44119:SF1">
    <property type="entry name" value="MAGNESIUM-CHELATASE SUBUNIT CHLH, CHLOROPLASTIC"/>
    <property type="match status" value="1"/>
</dbReference>
<evidence type="ECO:0000256" key="8">
    <source>
        <dbReference type="ARBA" id="ARBA00023444"/>
    </source>
</evidence>
<evidence type="ECO:0000256" key="10">
    <source>
        <dbReference type="SAM" id="Coils"/>
    </source>
</evidence>
<name>A0AAE0G5W3_9CHLO</name>
<evidence type="ECO:0000313" key="12">
    <source>
        <dbReference type="EMBL" id="KAK3272174.1"/>
    </source>
</evidence>
<keyword evidence="10" id="KW-0175">Coiled coil</keyword>
<reference evidence="12 13" key="1">
    <citation type="journal article" date="2015" name="Genome Biol. Evol.">
        <title>Comparative Genomics of a Bacterivorous Green Alga Reveals Evolutionary Causalities and Consequences of Phago-Mixotrophic Mode of Nutrition.</title>
        <authorList>
            <person name="Burns J.A."/>
            <person name="Paasch A."/>
            <person name="Narechania A."/>
            <person name="Kim E."/>
        </authorList>
    </citation>
    <scope>NUCLEOTIDE SEQUENCE [LARGE SCALE GENOMIC DNA]</scope>
    <source>
        <strain evidence="12 13">PLY_AMNH</strain>
    </source>
</reference>